<accession>A0ABV7VW81</accession>
<dbReference type="PANTHER" id="PTHR42904">
    <property type="entry name" value="NUDIX HYDROLASE, NUDC SUBFAMILY"/>
    <property type="match status" value="1"/>
</dbReference>
<evidence type="ECO:0000313" key="9">
    <source>
        <dbReference type="EMBL" id="MFC3680323.1"/>
    </source>
</evidence>
<sequence>MKYCPACRATLEIADLDGEERLLCSDRCGFVHWDNPTPVVAVVVETQTGVVLAHNKNWPAGAFSIITGFLEKGETPEQCALRETQEELGLQASKAEFIGFELFNGKGFSGELFNQLIMGFHLRADGEIYLDEQELDEYKIIPLDKLKGWDSATGRIVQRWLDIRDNG</sequence>
<dbReference type="InterPro" id="IPR000086">
    <property type="entry name" value="NUDIX_hydrolase_dom"/>
</dbReference>
<comment type="catalytic activity">
    <reaction evidence="7">
        <text>a 5'-end NAD(+)-phospho-ribonucleoside in mRNA + H2O = a 5'-end phospho-adenosine-phospho-ribonucleoside in mRNA + beta-nicotinamide D-ribonucleotide + 2 H(+)</text>
        <dbReference type="Rhea" id="RHEA:60876"/>
        <dbReference type="Rhea" id="RHEA-COMP:15698"/>
        <dbReference type="Rhea" id="RHEA-COMP:15719"/>
        <dbReference type="ChEBI" id="CHEBI:14649"/>
        <dbReference type="ChEBI" id="CHEBI:15377"/>
        <dbReference type="ChEBI" id="CHEBI:15378"/>
        <dbReference type="ChEBI" id="CHEBI:144029"/>
        <dbReference type="ChEBI" id="CHEBI:144051"/>
    </reaction>
    <physiologicalReaction direction="left-to-right" evidence="7">
        <dbReference type="Rhea" id="RHEA:60877"/>
    </physiologicalReaction>
</comment>
<comment type="cofactor">
    <cofactor evidence="1">
        <name>Mg(2+)</name>
        <dbReference type="ChEBI" id="CHEBI:18420"/>
    </cofactor>
</comment>
<dbReference type="EMBL" id="JBHRYB010000006">
    <property type="protein sequence ID" value="MFC3680323.1"/>
    <property type="molecule type" value="Genomic_DNA"/>
</dbReference>
<dbReference type="SUPFAM" id="SSF55811">
    <property type="entry name" value="Nudix"/>
    <property type="match status" value="1"/>
</dbReference>
<dbReference type="InterPro" id="IPR020084">
    <property type="entry name" value="NUDIX_hydrolase_CS"/>
</dbReference>
<dbReference type="PANTHER" id="PTHR42904:SF6">
    <property type="entry name" value="NAD-CAPPED RNA HYDROLASE NUDT12"/>
    <property type="match status" value="1"/>
</dbReference>
<dbReference type="Pfam" id="PF00293">
    <property type="entry name" value="NUDIX"/>
    <property type="match status" value="1"/>
</dbReference>
<dbReference type="InterPro" id="IPR050241">
    <property type="entry name" value="NAD-cap_RNA_hydrolase_NudC"/>
</dbReference>
<evidence type="ECO:0000256" key="4">
    <source>
        <dbReference type="ARBA" id="ARBA00022723"/>
    </source>
</evidence>
<evidence type="ECO:0000256" key="6">
    <source>
        <dbReference type="ARBA" id="ARBA00022842"/>
    </source>
</evidence>
<comment type="cofactor">
    <cofactor evidence="2">
        <name>Zn(2+)</name>
        <dbReference type="ChEBI" id="CHEBI:29105"/>
    </cofactor>
</comment>
<dbReference type="Gene3D" id="3.90.79.10">
    <property type="entry name" value="Nucleoside Triphosphate Pyrophosphohydrolase"/>
    <property type="match status" value="1"/>
</dbReference>
<evidence type="ECO:0000313" key="10">
    <source>
        <dbReference type="Proteomes" id="UP001595722"/>
    </source>
</evidence>
<evidence type="ECO:0000256" key="1">
    <source>
        <dbReference type="ARBA" id="ARBA00001946"/>
    </source>
</evidence>
<name>A0ABV7VW81_9GAMM</name>
<comment type="caution">
    <text evidence="9">The sequence shown here is derived from an EMBL/GenBank/DDBJ whole genome shotgun (WGS) entry which is preliminary data.</text>
</comment>
<evidence type="ECO:0000259" key="8">
    <source>
        <dbReference type="PROSITE" id="PS51462"/>
    </source>
</evidence>
<comment type="similarity">
    <text evidence="3">Belongs to the Nudix hydrolase family. NudC subfamily.</text>
</comment>
<dbReference type="InterPro" id="IPR015797">
    <property type="entry name" value="NUDIX_hydrolase-like_dom_sf"/>
</dbReference>
<keyword evidence="5" id="KW-0378">Hydrolase</keyword>
<feature type="domain" description="Nudix hydrolase" evidence="8">
    <location>
        <begin position="35"/>
        <end position="163"/>
    </location>
</feature>
<organism evidence="9 10">
    <name type="scientific">Bacterioplanoides pacificum</name>
    <dbReference type="NCBI Taxonomy" id="1171596"/>
    <lineage>
        <taxon>Bacteria</taxon>
        <taxon>Pseudomonadati</taxon>
        <taxon>Pseudomonadota</taxon>
        <taxon>Gammaproteobacteria</taxon>
        <taxon>Oceanospirillales</taxon>
        <taxon>Oceanospirillaceae</taxon>
        <taxon>Bacterioplanoides</taxon>
    </lineage>
</organism>
<gene>
    <name evidence="9" type="ORF">ACFOMG_09470</name>
</gene>
<keyword evidence="6" id="KW-0460">Magnesium</keyword>
<dbReference type="RefSeq" id="WP_376866252.1">
    <property type="nucleotide sequence ID" value="NZ_JBHRYB010000006.1"/>
</dbReference>
<evidence type="ECO:0000256" key="5">
    <source>
        <dbReference type="ARBA" id="ARBA00022801"/>
    </source>
</evidence>
<evidence type="ECO:0000256" key="2">
    <source>
        <dbReference type="ARBA" id="ARBA00001947"/>
    </source>
</evidence>
<evidence type="ECO:0000256" key="3">
    <source>
        <dbReference type="ARBA" id="ARBA00009595"/>
    </source>
</evidence>
<protein>
    <submittedName>
        <fullName evidence="9">NUDIX domain-containing protein</fullName>
    </submittedName>
</protein>
<keyword evidence="10" id="KW-1185">Reference proteome</keyword>
<evidence type="ECO:0000256" key="7">
    <source>
        <dbReference type="ARBA" id="ARBA00023679"/>
    </source>
</evidence>
<keyword evidence="4" id="KW-0479">Metal-binding</keyword>
<dbReference type="Proteomes" id="UP001595722">
    <property type="component" value="Unassembled WGS sequence"/>
</dbReference>
<dbReference type="PROSITE" id="PS51462">
    <property type="entry name" value="NUDIX"/>
    <property type="match status" value="1"/>
</dbReference>
<dbReference type="PROSITE" id="PS00893">
    <property type="entry name" value="NUDIX_BOX"/>
    <property type="match status" value="1"/>
</dbReference>
<proteinExistence type="inferred from homology"/>
<reference evidence="10" key="1">
    <citation type="journal article" date="2019" name="Int. J. Syst. Evol. Microbiol.">
        <title>The Global Catalogue of Microorganisms (GCM) 10K type strain sequencing project: providing services to taxonomists for standard genome sequencing and annotation.</title>
        <authorList>
            <consortium name="The Broad Institute Genomics Platform"/>
            <consortium name="The Broad Institute Genome Sequencing Center for Infectious Disease"/>
            <person name="Wu L."/>
            <person name="Ma J."/>
        </authorList>
    </citation>
    <scope>NUCLEOTIDE SEQUENCE [LARGE SCALE GENOMIC DNA]</scope>
    <source>
        <strain evidence="10">KCTC 42424</strain>
    </source>
</reference>